<dbReference type="PROSITE" id="PS51755">
    <property type="entry name" value="OMPR_PHOB"/>
    <property type="match status" value="1"/>
</dbReference>
<dbReference type="GO" id="GO:0005829">
    <property type="term" value="C:cytosol"/>
    <property type="evidence" value="ECO:0007669"/>
    <property type="project" value="TreeGrafter"/>
</dbReference>
<evidence type="ECO:0000259" key="11">
    <source>
        <dbReference type="PROSITE" id="PS51755"/>
    </source>
</evidence>
<dbReference type="SMART" id="SM00448">
    <property type="entry name" value="REC"/>
    <property type="match status" value="1"/>
</dbReference>
<dbReference type="CDD" id="cd00383">
    <property type="entry name" value="trans_reg_C"/>
    <property type="match status" value="1"/>
</dbReference>
<feature type="domain" description="Response regulatory" evidence="10">
    <location>
        <begin position="4"/>
        <end position="118"/>
    </location>
</feature>
<evidence type="ECO:0000256" key="6">
    <source>
        <dbReference type="ARBA" id="ARBA00055621"/>
    </source>
</evidence>
<gene>
    <name evidence="12" type="ORF">H1B29_03765</name>
</gene>
<evidence type="ECO:0000313" key="13">
    <source>
        <dbReference type="Proteomes" id="UP000524462"/>
    </source>
</evidence>
<keyword evidence="3" id="KW-0805">Transcription regulation</keyword>
<dbReference type="Pfam" id="PF00072">
    <property type="entry name" value="Response_reg"/>
    <property type="match status" value="1"/>
</dbReference>
<evidence type="ECO:0000256" key="1">
    <source>
        <dbReference type="ARBA" id="ARBA00022553"/>
    </source>
</evidence>
<sequence length="229" mass="26566">MTQLIYLADDEKNIRDLLTPFLEHDGFLVKAFENGDLLYQEFLIKKPDLIILDIMMPGTDGLEVMKLIRSEDQHLPIIMLTARDSDADFITAFNLGTDDYFTKPFSPIKLSLHVKSLLKRSHVFGSDKKSAFTYRELTLDSEKRLATLCEHEVPLTKTEFDLLFVLIEKPETAFSREELLNRIWGFEDIESRAVDDTVKRLRKKLNQYHSRVALETVWGYGFKLGEKES</sequence>
<feature type="DNA-binding region" description="OmpR/PhoB-type" evidence="9">
    <location>
        <begin position="129"/>
        <end position="226"/>
    </location>
</feature>
<dbReference type="InterPro" id="IPR036388">
    <property type="entry name" value="WH-like_DNA-bd_sf"/>
</dbReference>
<feature type="modified residue" description="4-aspartylphosphate" evidence="8">
    <location>
        <position position="53"/>
    </location>
</feature>
<evidence type="ECO:0000256" key="7">
    <source>
        <dbReference type="ARBA" id="ARBA00071115"/>
    </source>
</evidence>
<dbReference type="CDD" id="cd17574">
    <property type="entry name" value="REC_OmpR"/>
    <property type="match status" value="1"/>
</dbReference>
<comment type="caution">
    <text evidence="12">The sequence shown here is derived from an EMBL/GenBank/DDBJ whole genome shotgun (WGS) entry which is preliminary data.</text>
</comment>
<dbReference type="GO" id="GO:0006355">
    <property type="term" value="P:regulation of DNA-templated transcription"/>
    <property type="evidence" value="ECO:0007669"/>
    <property type="project" value="InterPro"/>
</dbReference>
<dbReference type="Gene3D" id="1.10.10.10">
    <property type="entry name" value="Winged helix-like DNA-binding domain superfamily/Winged helix DNA-binding domain"/>
    <property type="match status" value="1"/>
</dbReference>
<dbReference type="SUPFAM" id="SSF52172">
    <property type="entry name" value="CheY-like"/>
    <property type="match status" value="1"/>
</dbReference>
<dbReference type="InterPro" id="IPR001867">
    <property type="entry name" value="OmpR/PhoB-type_DNA-bd"/>
</dbReference>
<accession>A0A7V9WRA1</accession>
<evidence type="ECO:0000259" key="10">
    <source>
        <dbReference type="PROSITE" id="PS50110"/>
    </source>
</evidence>
<keyword evidence="5" id="KW-0804">Transcription</keyword>
<keyword evidence="4 9" id="KW-0238">DNA-binding</keyword>
<evidence type="ECO:0000256" key="8">
    <source>
        <dbReference type="PROSITE-ProRule" id="PRU00169"/>
    </source>
</evidence>
<organism evidence="12 13">
    <name type="scientific">Streptococcus porcinus</name>
    <dbReference type="NCBI Taxonomy" id="1340"/>
    <lineage>
        <taxon>Bacteria</taxon>
        <taxon>Bacillati</taxon>
        <taxon>Bacillota</taxon>
        <taxon>Bacilli</taxon>
        <taxon>Lactobacillales</taxon>
        <taxon>Streptococcaceae</taxon>
        <taxon>Streptococcus</taxon>
    </lineage>
</organism>
<keyword evidence="2" id="KW-0902">Two-component regulatory system</keyword>
<protein>
    <recommendedName>
        <fullName evidence="7">Transcriptional regulatory protein DltR</fullName>
    </recommendedName>
</protein>
<dbReference type="Proteomes" id="UP000524462">
    <property type="component" value="Unassembled WGS sequence"/>
</dbReference>
<dbReference type="GO" id="GO:0000976">
    <property type="term" value="F:transcription cis-regulatory region binding"/>
    <property type="evidence" value="ECO:0007669"/>
    <property type="project" value="TreeGrafter"/>
</dbReference>
<evidence type="ECO:0000256" key="9">
    <source>
        <dbReference type="PROSITE-ProRule" id="PRU01091"/>
    </source>
</evidence>
<dbReference type="InterPro" id="IPR001789">
    <property type="entry name" value="Sig_transdc_resp-reg_receiver"/>
</dbReference>
<evidence type="ECO:0000256" key="4">
    <source>
        <dbReference type="ARBA" id="ARBA00023125"/>
    </source>
</evidence>
<comment type="function">
    <text evidence="6">Member of the two-component regulatory system DltS/DltR. Regulates the expression of the dlt operon.</text>
</comment>
<dbReference type="InterPro" id="IPR011006">
    <property type="entry name" value="CheY-like_superfamily"/>
</dbReference>
<dbReference type="PANTHER" id="PTHR48111">
    <property type="entry name" value="REGULATOR OF RPOS"/>
    <property type="match status" value="1"/>
</dbReference>
<evidence type="ECO:0000256" key="5">
    <source>
        <dbReference type="ARBA" id="ARBA00023163"/>
    </source>
</evidence>
<dbReference type="SMART" id="SM00862">
    <property type="entry name" value="Trans_reg_C"/>
    <property type="match status" value="1"/>
</dbReference>
<dbReference type="Pfam" id="PF00486">
    <property type="entry name" value="Trans_reg_C"/>
    <property type="match status" value="1"/>
</dbReference>
<dbReference type="AlphaFoldDB" id="A0A7V9WRA1"/>
<dbReference type="GO" id="GO:0000156">
    <property type="term" value="F:phosphorelay response regulator activity"/>
    <property type="evidence" value="ECO:0007669"/>
    <property type="project" value="TreeGrafter"/>
</dbReference>
<proteinExistence type="predicted"/>
<dbReference type="Gene3D" id="3.40.50.2300">
    <property type="match status" value="1"/>
</dbReference>
<keyword evidence="1 8" id="KW-0597">Phosphoprotein</keyword>
<dbReference type="RefSeq" id="WP_181459853.1">
    <property type="nucleotide sequence ID" value="NZ_CP070237.1"/>
</dbReference>
<dbReference type="PANTHER" id="PTHR48111:SF1">
    <property type="entry name" value="TWO-COMPONENT RESPONSE REGULATOR ORR33"/>
    <property type="match status" value="1"/>
</dbReference>
<dbReference type="SUPFAM" id="SSF46894">
    <property type="entry name" value="C-terminal effector domain of the bipartite response regulators"/>
    <property type="match status" value="1"/>
</dbReference>
<reference evidence="12 13" key="1">
    <citation type="submission" date="2020-07" db="EMBL/GenBank/DDBJ databases">
        <title>Molecular and genomic characterization of Streptococcus porcinus isolated from diseased swine in Brazil.</title>
        <authorList>
            <person name="Moreno L.Z."/>
            <person name="Matajira C.E.C."/>
            <person name="Poor A.P."/>
            <person name="Dutra M.C."/>
            <person name="Moreno A.M."/>
        </authorList>
    </citation>
    <scope>NUCLEOTIDE SEQUENCE [LARGE SCALE GENOMIC DNA]</scope>
    <source>
        <strain evidence="12 13">SP0816-2</strain>
    </source>
</reference>
<name>A0A7V9WRA1_STRPO</name>
<dbReference type="InterPro" id="IPR039420">
    <property type="entry name" value="WalR-like"/>
</dbReference>
<evidence type="ECO:0000256" key="2">
    <source>
        <dbReference type="ARBA" id="ARBA00023012"/>
    </source>
</evidence>
<dbReference type="PROSITE" id="PS50110">
    <property type="entry name" value="RESPONSE_REGULATORY"/>
    <property type="match status" value="1"/>
</dbReference>
<dbReference type="EMBL" id="JACEGE010000011">
    <property type="protein sequence ID" value="MBA2795602.1"/>
    <property type="molecule type" value="Genomic_DNA"/>
</dbReference>
<dbReference type="InterPro" id="IPR016032">
    <property type="entry name" value="Sig_transdc_resp-reg_C-effctor"/>
</dbReference>
<dbReference type="GO" id="GO:0032993">
    <property type="term" value="C:protein-DNA complex"/>
    <property type="evidence" value="ECO:0007669"/>
    <property type="project" value="TreeGrafter"/>
</dbReference>
<feature type="domain" description="OmpR/PhoB-type" evidence="11">
    <location>
        <begin position="129"/>
        <end position="226"/>
    </location>
</feature>
<evidence type="ECO:0000256" key="3">
    <source>
        <dbReference type="ARBA" id="ARBA00023015"/>
    </source>
</evidence>
<dbReference type="FunFam" id="3.40.50.2300:FF:000001">
    <property type="entry name" value="DNA-binding response regulator PhoB"/>
    <property type="match status" value="1"/>
</dbReference>
<evidence type="ECO:0000313" key="12">
    <source>
        <dbReference type="EMBL" id="MBA2795602.1"/>
    </source>
</evidence>